<accession>A0AAE1XCE9</accession>
<dbReference type="Proteomes" id="UP001289374">
    <property type="component" value="Unassembled WGS sequence"/>
</dbReference>
<organism evidence="2 3">
    <name type="scientific">Sesamum angolense</name>
    <dbReference type="NCBI Taxonomy" id="2727404"/>
    <lineage>
        <taxon>Eukaryota</taxon>
        <taxon>Viridiplantae</taxon>
        <taxon>Streptophyta</taxon>
        <taxon>Embryophyta</taxon>
        <taxon>Tracheophyta</taxon>
        <taxon>Spermatophyta</taxon>
        <taxon>Magnoliopsida</taxon>
        <taxon>eudicotyledons</taxon>
        <taxon>Gunneridae</taxon>
        <taxon>Pentapetalae</taxon>
        <taxon>asterids</taxon>
        <taxon>lamiids</taxon>
        <taxon>Lamiales</taxon>
        <taxon>Pedaliaceae</taxon>
        <taxon>Sesamum</taxon>
    </lineage>
</organism>
<dbReference type="InterPro" id="IPR013103">
    <property type="entry name" value="RVT_2"/>
</dbReference>
<dbReference type="EMBL" id="JACGWL010000001">
    <property type="protein sequence ID" value="KAK4409391.1"/>
    <property type="molecule type" value="Genomic_DNA"/>
</dbReference>
<protein>
    <recommendedName>
        <fullName evidence="1">Reverse transcriptase Ty1/copia-type domain-containing protein</fullName>
    </recommendedName>
</protein>
<evidence type="ECO:0000313" key="2">
    <source>
        <dbReference type="EMBL" id="KAK4409391.1"/>
    </source>
</evidence>
<reference evidence="2" key="1">
    <citation type="submission" date="2020-06" db="EMBL/GenBank/DDBJ databases">
        <authorList>
            <person name="Li T."/>
            <person name="Hu X."/>
            <person name="Zhang T."/>
            <person name="Song X."/>
            <person name="Zhang H."/>
            <person name="Dai N."/>
            <person name="Sheng W."/>
            <person name="Hou X."/>
            <person name="Wei L."/>
        </authorList>
    </citation>
    <scope>NUCLEOTIDE SEQUENCE</scope>
    <source>
        <strain evidence="2">K16</strain>
        <tissue evidence="2">Leaf</tissue>
    </source>
</reference>
<gene>
    <name evidence="2" type="ORF">Sango_0012100</name>
</gene>
<name>A0AAE1XCE9_9LAMI</name>
<feature type="domain" description="Reverse transcriptase Ty1/copia-type" evidence="1">
    <location>
        <begin position="75"/>
        <end position="139"/>
    </location>
</feature>
<dbReference type="AlphaFoldDB" id="A0AAE1XCE9"/>
<comment type="caution">
    <text evidence="2">The sequence shown here is derived from an EMBL/GenBank/DDBJ whole genome shotgun (WGS) entry which is preliminary data.</text>
</comment>
<dbReference type="Pfam" id="PF07727">
    <property type="entry name" value="RVT_2"/>
    <property type="match status" value="1"/>
</dbReference>
<reference evidence="2" key="2">
    <citation type="journal article" date="2024" name="Plant">
        <title>Genomic evolution and insights into agronomic trait innovations of Sesamum species.</title>
        <authorList>
            <person name="Miao H."/>
            <person name="Wang L."/>
            <person name="Qu L."/>
            <person name="Liu H."/>
            <person name="Sun Y."/>
            <person name="Le M."/>
            <person name="Wang Q."/>
            <person name="Wei S."/>
            <person name="Zheng Y."/>
            <person name="Lin W."/>
            <person name="Duan Y."/>
            <person name="Cao H."/>
            <person name="Xiong S."/>
            <person name="Wang X."/>
            <person name="Wei L."/>
            <person name="Li C."/>
            <person name="Ma Q."/>
            <person name="Ju M."/>
            <person name="Zhao R."/>
            <person name="Li G."/>
            <person name="Mu C."/>
            <person name="Tian Q."/>
            <person name="Mei H."/>
            <person name="Zhang T."/>
            <person name="Gao T."/>
            <person name="Zhang H."/>
        </authorList>
    </citation>
    <scope>NUCLEOTIDE SEQUENCE</scope>
    <source>
        <strain evidence="2">K16</strain>
    </source>
</reference>
<evidence type="ECO:0000313" key="3">
    <source>
        <dbReference type="Proteomes" id="UP001289374"/>
    </source>
</evidence>
<evidence type="ECO:0000259" key="1">
    <source>
        <dbReference type="Pfam" id="PF07727"/>
    </source>
</evidence>
<keyword evidence="3" id="KW-1185">Reference proteome</keyword>
<sequence>MTNVGVNPSSTSSIHKESDEPRWSKRARVVKNFGSYFVTYILKEDLVTFKVAMASAEAMQWKTAVKSEMDSIVSYGTWVLVDLPSGCTMIECKWICKKKLKSDGTVDKFKVRLVTKGFKQNKRIDYFDTYSPVARLTII</sequence>
<proteinExistence type="predicted"/>